<organism evidence="1 2">
    <name type="scientific">Phycomyces blakesleeanus</name>
    <dbReference type="NCBI Taxonomy" id="4837"/>
    <lineage>
        <taxon>Eukaryota</taxon>
        <taxon>Fungi</taxon>
        <taxon>Fungi incertae sedis</taxon>
        <taxon>Mucoromycota</taxon>
        <taxon>Mucoromycotina</taxon>
        <taxon>Mucoromycetes</taxon>
        <taxon>Mucorales</taxon>
        <taxon>Phycomycetaceae</taxon>
        <taxon>Phycomyces</taxon>
    </lineage>
</organism>
<dbReference type="PANTHER" id="PTHR47815">
    <property type="entry name" value="UNIVERSAL STRESS PROTEIN A FAMILY PROTEIN C25B2.10"/>
    <property type="match status" value="1"/>
</dbReference>
<protein>
    <recommendedName>
        <fullName evidence="3">UspA domain-containing protein</fullName>
    </recommendedName>
</protein>
<evidence type="ECO:0008006" key="3">
    <source>
        <dbReference type="Google" id="ProtNLM"/>
    </source>
</evidence>
<name>A0ABR3B0V9_PHYBL</name>
<gene>
    <name evidence="1" type="ORF">J3Q64DRAFT_1697927</name>
</gene>
<accession>A0ABR3B0V9</accession>
<sequence length="249" mass="28492">MEIVSSAVSEQVLKPTFCLEVHEPLTTTSFLPLPQANHSITKTQASSALSFQSRLSFQKDQKHYCRRVSFDNAADQRKSEQTFTLSFTTERFSPSHRSRCFLLPIDLDVGTTDAIQYAMEASYQSSTGQLDRPINSSDYRTSFRTARNVTYPYDPLWAAMYEPSVIVLGTRNRPRQKTPFSGAGVFKYSLRQVRIPVIVVRDSQDRMKETESQVQSIASFHFLQFLSPRRLLKQLRQQVHAFHNTTPLA</sequence>
<reference evidence="1 2" key="1">
    <citation type="submission" date="2024-04" db="EMBL/GenBank/DDBJ databases">
        <title>Symmetric and asymmetric DNA N6-adenine methylation regulates different biological responses in Mucorales.</title>
        <authorList>
            <consortium name="Lawrence Berkeley National Laboratory"/>
            <person name="Lax C."/>
            <person name="Mondo S.J."/>
            <person name="Osorio-Concepcion M."/>
            <person name="Muszewska A."/>
            <person name="Corrochano-Luque M."/>
            <person name="Gutierrez G."/>
            <person name="Riley R."/>
            <person name="Lipzen A."/>
            <person name="Guo J."/>
            <person name="Hundley H."/>
            <person name="Amirebrahimi M."/>
            <person name="Ng V."/>
            <person name="Lorenzo-Gutierrez D."/>
            <person name="Binder U."/>
            <person name="Yang J."/>
            <person name="Song Y."/>
            <person name="Canovas D."/>
            <person name="Navarro E."/>
            <person name="Freitag M."/>
            <person name="Gabaldon T."/>
            <person name="Grigoriev I.V."/>
            <person name="Corrochano L.M."/>
            <person name="Nicolas F.E."/>
            <person name="Garre V."/>
        </authorList>
    </citation>
    <scope>NUCLEOTIDE SEQUENCE [LARGE SCALE GENOMIC DNA]</scope>
    <source>
        <strain evidence="1 2">L51</strain>
    </source>
</reference>
<comment type="caution">
    <text evidence="1">The sequence shown here is derived from an EMBL/GenBank/DDBJ whole genome shotgun (WGS) entry which is preliminary data.</text>
</comment>
<dbReference type="EMBL" id="JBCLYO010000007">
    <property type="protein sequence ID" value="KAL0087383.1"/>
    <property type="molecule type" value="Genomic_DNA"/>
</dbReference>
<proteinExistence type="predicted"/>
<dbReference type="Proteomes" id="UP001448207">
    <property type="component" value="Unassembled WGS sequence"/>
</dbReference>
<dbReference type="PANTHER" id="PTHR47815:SF1">
    <property type="entry name" value="UNIVERSAL STRESS PROTEIN A FAMILY PROTEIN C25B2.10"/>
    <property type="match status" value="1"/>
</dbReference>
<evidence type="ECO:0000313" key="2">
    <source>
        <dbReference type="Proteomes" id="UP001448207"/>
    </source>
</evidence>
<evidence type="ECO:0000313" key="1">
    <source>
        <dbReference type="EMBL" id="KAL0087383.1"/>
    </source>
</evidence>
<keyword evidence="2" id="KW-1185">Reference proteome</keyword>